<evidence type="ECO:0000259" key="5">
    <source>
        <dbReference type="Pfam" id="PF21674"/>
    </source>
</evidence>
<dbReference type="PANTHER" id="PTHR15668">
    <property type="entry name" value="JM1 PROTEIN"/>
    <property type="match status" value="1"/>
</dbReference>
<comment type="similarity">
    <text evidence="1">Belongs to the CCDC22 family.</text>
</comment>
<dbReference type="PANTHER" id="PTHR15668:SF4">
    <property type="entry name" value="COILED-COIL DOMAIN-CONTAINING PROTEIN 22"/>
    <property type="match status" value="1"/>
</dbReference>
<evidence type="ECO:0000256" key="3">
    <source>
        <dbReference type="SAM" id="Coils"/>
    </source>
</evidence>
<keyword evidence="3" id="KW-0175">Coiled coil</keyword>
<dbReference type="Gene3D" id="1.10.287.1490">
    <property type="match status" value="1"/>
</dbReference>
<evidence type="ECO:0000313" key="7">
    <source>
        <dbReference type="Proteomes" id="UP000648187"/>
    </source>
</evidence>
<feature type="coiled-coil region" evidence="3">
    <location>
        <begin position="223"/>
        <end position="310"/>
    </location>
</feature>
<dbReference type="GO" id="GO:2000060">
    <property type="term" value="P:positive regulation of ubiquitin-dependent protein catabolic process"/>
    <property type="evidence" value="ECO:0007669"/>
    <property type="project" value="TreeGrafter"/>
</dbReference>
<name>A0A835GCD2_SPOEX</name>
<evidence type="ECO:0000256" key="2">
    <source>
        <dbReference type="ARBA" id="ARBA00017553"/>
    </source>
</evidence>
<gene>
    <name evidence="6" type="ORF">HW555_009501</name>
</gene>
<dbReference type="InterPro" id="IPR048348">
    <property type="entry name" value="CCDC22_CC"/>
</dbReference>
<dbReference type="Pfam" id="PF21674">
    <property type="entry name" value="CCDC22_N"/>
    <property type="match status" value="1"/>
</dbReference>
<dbReference type="Pfam" id="PF05667">
    <property type="entry name" value="CCDC22_CC"/>
    <property type="match status" value="1"/>
</dbReference>
<proteinExistence type="inferred from homology"/>
<accession>A0A835GCD2</accession>
<sequence>MEEVDSIILHFLRSLNININDEIKNINELPVHIIIESASTCLSAINPSIKVTRNLPTGISHRIEVASQIASVCKDLGYKNDVGYQTFLYHNECELRQVFMFLIERLPNEGKQVSVTLPSANKKSLLKQDISNKIGEELKSIWIPPCCKPNSNRIGDFSTIGVNTSHSQISLSDEQVIEKLLKIKELSKTSVSLKSSESVKQPSNDQETAIEKPEVKQDPNKTLKELKEMAIVLRQKLDTLESEKNVMEVEYSQVQKAYERAEADLKNVQNILTSIGVTDVDADGVTDGLIEKVQKNINSLHRQSEELTSRNLSLMVEIDKIASSMDMMESERSRCKKILTTLKETAKALKDECEKKEVLGSQLKESYGKLRGGNKRSIYTKRIMEIISNVDKQNMEIKKILDDTRQLQKEINTLEGQLDRCFSIADETLFRVSIFLWISTTFSICKMLKRMTKQKRHYKLLALLHSECNTIVSLVNDTGTLARDIVDLEENIKTETAKRTEDTLRKIQLDLTRIQEEA</sequence>
<feature type="domain" description="CCDC22 N-terminal" evidence="5">
    <location>
        <begin position="1"/>
        <end position="107"/>
    </location>
</feature>
<evidence type="ECO:0000313" key="6">
    <source>
        <dbReference type="EMBL" id="KAF9411804.1"/>
    </source>
</evidence>
<dbReference type="InterPro" id="IPR008530">
    <property type="entry name" value="CCDC22"/>
</dbReference>
<dbReference type="AlphaFoldDB" id="A0A835GCD2"/>
<dbReference type="Proteomes" id="UP000648187">
    <property type="component" value="Unassembled WGS sequence"/>
</dbReference>
<feature type="domain" description="CCDC22 coiled-coil" evidence="4">
    <location>
        <begin position="188"/>
        <end position="498"/>
    </location>
</feature>
<evidence type="ECO:0000256" key="1">
    <source>
        <dbReference type="ARBA" id="ARBA00006438"/>
    </source>
</evidence>
<keyword evidence="7" id="KW-1185">Reference proteome</keyword>
<reference evidence="6" key="1">
    <citation type="submission" date="2020-08" db="EMBL/GenBank/DDBJ databases">
        <title>Spodoptera exigua strain:BAW_Kor-Di-RS1 Genome sequencing and assembly.</title>
        <authorList>
            <person name="Kim J."/>
            <person name="Nam H.Y."/>
            <person name="Kwon M."/>
            <person name="Choi J.H."/>
            <person name="Cho S.R."/>
            <person name="Kim G.-H."/>
        </authorList>
    </citation>
    <scope>NUCLEOTIDE SEQUENCE</scope>
    <source>
        <strain evidence="6">BAW_Kor-Di-RS1</strain>
        <tissue evidence="6">Whole-body</tissue>
    </source>
</reference>
<protein>
    <recommendedName>
        <fullName evidence="2">Coiled-coil domain-containing protein 22 homolog</fullName>
    </recommendedName>
</protein>
<feature type="coiled-coil region" evidence="3">
    <location>
        <begin position="390"/>
        <end position="417"/>
    </location>
</feature>
<organism evidence="6 7">
    <name type="scientific">Spodoptera exigua</name>
    <name type="common">Beet armyworm</name>
    <name type="synonym">Noctua fulgens</name>
    <dbReference type="NCBI Taxonomy" id="7107"/>
    <lineage>
        <taxon>Eukaryota</taxon>
        <taxon>Metazoa</taxon>
        <taxon>Ecdysozoa</taxon>
        <taxon>Arthropoda</taxon>
        <taxon>Hexapoda</taxon>
        <taxon>Insecta</taxon>
        <taxon>Pterygota</taxon>
        <taxon>Neoptera</taxon>
        <taxon>Endopterygota</taxon>
        <taxon>Lepidoptera</taxon>
        <taxon>Glossata</taxon>
        <taxon>Ditrysia</taxon>
        <taxon>Noctuoidea</taxon>
        <taxon>Noctuidae</taxon>
        <taxon>Amphipyrinae</taxon>
        <taxon>Spodoptera</taxon>
    </lineage>
</organism>
<dbReference type="InterPro" id="IPR048349">
    <property type="entry name" value="CCDC22_N"/>
</dbReference>
<dbReference type="GO" id="GO:0097602">
    <property type="term" value="F:cullin family protein binding"/>
    <property type="evidence" value="ECO:0007669"/>
    <property type="project" value="TreeGrafter"/>
</dbReference>
<evidence type="ECO:0000259" key="4">
    <source>
        <dbReference type="Pfam" id="PF05667"/>
    </source>
</evidence>
<comment type="caution">
    <text evidence="6">The sequence shown here is derived from an EMBL/GenBank/DDBJ whole genome shotgun (WGS) entry which is preliminary data.</text>
</comment>
<dbReference type="EMBL" id="JACKWZ010000212">
    <property type="protein sequence ID" value="KAF9411804.1"/>
    <property type="molecule type" value="Genomic_DNA"/>
</dbReference>